<comment type="caution">
    <text evidence="3">The sequence shown here is derived from an EMBL/GenBank/DDBJ whole genome shotgun (WGS) entry which is preliminary data.</text>
</comment>
<dbReference type="Gene3D" id="1.25.40.10">
    <property type="entry name" value="Tetratricopeptide repeat domain"/>
    <property type="match status" value="2"/>
</dbReference>
<dbReference type="InterPro" id="IPR011990">
    <property type="entry name" value="TPR-like_helical_dom_sf"/>
</dbReference>
<dbReference type="InterPro" id="IPR001623">
    <property type="entry name" value="DnaJ_domain"/>
</dbReference>
<dbReference type="InterPro" id="IPR036869">
    <property type="entry name" value="J_dom_sf"/>
</dbReference>
<dbReference type="EMBL" id="JAUJYO010000004">
    <property type="protein sequence ID" value="KAK1318381.1"/>
    <property type="molecule type" value="Genomic_DNA"/>
</dbReference>
<feature type="compositionally biased region" description="Basic residues" evidence="1">
    <location>
        <begin position="26"/>
        <end position="37"/>
    </location>
</feature>
<name>A0AAV9EXC8_ACOCL</name>
<evidence type="ECO:0000313" key="4">
    <source>
        <dbReference type="Proteomes" id="UP001180020"/>
    </source>
</evidence>
<feature type="compositionally biased region" description="Basic residues" evidence="1">
    <location>
        <begin position="598"/>
        <end position="607"/>
    </location>
</feature>
<dbReference type="PROSITE" id="PS50076">
    <property type="entry name" value="DNAJ_2"/>
    <property type="match status" value="1"/>
</dbReference>
<evidence type="ECO:0000256" key="1">
    <source>
        <dbReference type="SAM" id="MobiDB-lite"/>
    </source>
</evidence>
<dbReference type="SMART" id="SM00028">
    <property type="entry name" value="TPR"/>
    <property type="match status" value="6"/>
</dbReference>
<dbReference type="PANTHER" id="PTHR45181">
    <property type="entry name" value="HEAT SHOCK PROTEIN DNAJ WITH TETRATRICOPEPTIDE REPEAT-CONTAINING PROTEIN"/>
    <property type="match status" value="1"/>
</dbReference>
<feature type="region of interest" description="Disordered" evidence="1">
    <location>
        <begin position="659"/>
        <end position="678"/>
    </location>
</feature>
<feature type="compositionally biased region" description="Low complexity" evidence="1">
    <location>
        <begin position="44"/>
        <end position="55"/>
    </location>
</feature>
<feature type="region of interest" description="Disordered" evidence="1">
    <location>
        <begin position="1"/>
        <end position="74"/>
    </location>
</feature>
<keyword evidence="4" id="KW-1185">Reference proteome</keyword>
<accession>A0AAV9EXC8</accession>
<feature type="compositionally biased region" description="Polar residues" evidence="1">
    <location>
        <begin position="394"/>
        <end position="410"/>
    </location>
</feature>
<organism evidence="3 4">
    <name type="scientific">Acorus calamus</name>
    <name type="common">Sweet flag</name>
    <dbReference type="NCBI Taxonomy" id="4465"/>
    <lineage>
        <taxon>Eukaryota</taxon>
        <taxon>Viridiplantae</taxon>
        <taxon>Streptophyta</taxon>
        <taxon>Embryophyta</taxon>
        <taxon>Tracheophyta</taxon>
        <taxon>Spermatophyta</taxon>
        <taxon>Magnoliopsida</taxon>
        <taxon>Liliopsida</taxon>
        <taxon>Acoraceae</taxon>
        <taxon>Acorus</taxon>
    </lineage>
</organism>
<protein>
    <submittedName>
        <fullName evidence="3">Chaperone protein dnaJ 39</fullName>
    </submittedName>
</protein>
<feature type="domain" description="J" evidence="2">
    <location>
        <begin position="1323"/>
        <end position="1408"/>
    </location>
</feature>
<feature type="compositionally biased region" description="Polar residues" evidence="1">
    <location>
        <begin position="1413"/>
        <end position="1422"/>
    </location>
</feature>
<feature type="compositionally biased region" description="Basic residues" evidence="1">
    <location>
        <begin position="797"/>
        <end position="806"/>
    </location>
</feature>
<reference evidence="3" key="1">
    <citation type="journal article" date="2023" name="Nat. Commun.">
        <title>Diploid and tetraploid genomes of Acorus and the evolution of monocots.</title>
        <authorList>
            <person name="Ma L."/>
            <person name="Liu K.W."/>
            <person name="Li Z."/>
            <person name="Hsiao Y.Y."/>
            <person name="Qi Y."/>
            <person name="Fu T."/>
            <person name="Tang G.D."/>
            <person name="Zhang D."/>
            <person name="Sun W.H."/>
            <person name="Liu D.K."/>
            <person name="Li Y."/>
            <person name="Chen G.Z."/>
            <person name="Liu X.D."/>
            <person name="Liao X.Y."/>
            <person name="Jiang Y.T."/>
            <person name="Yu X."/>
            <person name="Hao Y."/>
            <person name="Huang J."/>
            <person name="Zhao X.W."/>
            <person name="Ke S."/>
            <person name="Chen Y.Y."/>
            <person name="Wu W.L."/>
            <person name="Hsu J.L."/>
            <person name="Lin Y.F."/>
            <person name="Huang M.D."/>
            <person name="Li C.Y."/>
            <person name="Huang L."/>
            <person name="Wang Z.W."/>
            <person name="Zhao X."/>
            <person name="Zhong W.Y."/>
            <person name="Peng D.H."/>
            <person name="Ahmad S."/>
            <person name="Lan S."/>
            <person name="Zhang J.S."/>
            <person name="Tsai W.C."/>
            <person name="Van de Peer Y."/>
            <person name="Liu Z.J."/>
        </authorList>
    </citation>
    <scope>NUCLEOTIDE SEQUENCE</scope>
    <source>
        <strain evidence="3">CP</strain>
    </source>
</reference>
<dbReference type="PANTHER" id="PTHR45181:SF4">
    <property type="entry name" value="HEAT SHOCK PROTEIN DNAJ WITH TETRATRICOPEPTIDE REPEAT-CONTAINING PROTEIN"/>
    <property type="match status" value="1"/>
</dbReference>
<feature type="compositionally biased region" description="Basic and acidic residues" evidence="1">
    <location>
        <begin position="667"/>
        <end position="678"/>
    </location>
</feature>
<feature type="region of interest" description="Disordered" evidence="1">
    <location>
        <begin position="590"/>
        <end position="645"/>
    </location>
</feature>
<sequence>MNPIGGDFGGAFASRTPATGGLSRPRFVKVRKNHASPRVKPVPSVAAAEGASSGGFNPFRSGTDGHDQSGTDGGASCGGSVGGFVFGGSTASKTGGLFGSNDQMFVIRGLSEYKLPQQMGNLNIGSKAGANSCGDENKLQEEIRKLNIGEGGPQKAKGASFGAETGVKDGFGVGIDVNKLPEEIRKLNIGEGGPEKPKADFSGVKTEVKEAYSVDKQPEVPRKSNDSGYFVFGSSTKGGSVSGQSSHFGVDASAVSRLPDEMGKLNIEGSGNGGRFTEITGNNIFIFGSKNTFDSSDATRVHILPEEMKKLNIDGSDVVKGSMETEGNNASAKVGEKNGFVFSANSDESFSKIRSSYVDTKDSEKTGFVFGGIKNGSEHFGVSTVNEFPDEMRSSSGEGLSKDNTSTKSGESGFDFKTGEQSSFVFGSQTHVTGSFGRETVNLLPDEMKKSNIESGTNTYFTFPKSSGDVKPTNVYDNAMKDASTPISFTFQTGNCGKDSGRDPVHHVQTTYSSGTTEFYTPLSHFSSSDTSVPDAGDLFKGSSVGGSENKGAFTFSTPGTSSKMSRQDSFHSFWDNSLGKLPRDLEFISKRGATKDKKSRKKKGKLRPSVPIHDRGDEQAAMSENGSHENLEPDDPGSYSPMDFSPYYEPLVDYPFSRETSVASEEPIKPDLRESISLDAKENDLPQATMPDLMSESVIENILNDGTGRRSEHSSFEEGVSGPEKQGFSYETDKPSSINNAYTCATEPETGFSSTDKKLSDGRTGFISRSSSEDFSETKFTFAAANPVQDPPSISRRQKHYRRKNQMNPAQDSYGSTPSARFDFISNSAKFYSSTNSSSQLDPEQGRRGISLFPASEQKRPEADKELNNRKQEFVFAHRKEEFGTSSAASVAAQEACEKWRLRGNQAYANGEQSKAEEHYTRGIRCISPNETSQSCAKALMLCYSNRAATRMSLGRIREALGDCMMATAIDPSFFKAHVRAANCHLSLGEIEDAMELYKRCLQSGGLDQKIMSEASEGLRKAQQLAEYMDQSVELLRKRTSKDATNALQVIGDALMLSPFSDSLVEMKAEALLVLRRYDEVIQLCEQTQDSAERNFSMINADGHIGDHISSESIKCPSVTLWRWRLISRSYFYLGRLEEALDLLEKHEKVLPITKKYESESVESSIAVAVTVRELLRLKAAGNEEFQAGRYSEAIEHYTAALTCSVESRPFAAVCFCNRAAAYQALGQFTDAIADCSLAIALDANYQKAISRRATLYEMIRDYGQATIDLCRLVSLLEKKTQNKDNQPRASGKSANAINDLKQTRSRLVVLEDESKKETPLNMYLILGIESSSTASDIKKAYRKAALRHHPDKACQFLPRSENGDDGLWKEVASEVHKDADRLFKIIGEAYAIVSDPDKRFEYDTEEEIRNTQKSRSNGGTSRRAANYGGYQYAKSDRWRGADSWKSYGGSHRWSESSGYGPYHR</sequence>
<dbReference type="Proteomes" id="UP001180020">
    <property type="component" value="Unassembled WGS sequence"/>
</dbReference>
<feature type="region of interest" description="Disordered" evidence="1">
    <location>
        <begin position="707"/>
        <end position="820"/>
    </location>
</feature>
<dbReference type="PRINTS" id="PR00625">
    <property type="entry name" value="JDOMAIN"/>
</dbReference>
<dbReference type="SUPFAM" id="SSF46565">
    <property type="entry name" value="Chaperone J-domain"/>
    <property type="match status" value="1"/>
</dbReference>
<feature type="region of interest" description="Disordered" evidence="1">
    <location>
        <begin position="1408"/>
        <end position="1466"/>
    </location>
</feature>
<dbReference type="GO" id="GO:0005783">
    <property type="term" value="C:endoplasmic reticulum"/>
    <property type="evidence" value="ECO:0007669"/>
    <property type="project" value="UniProtKB-ARBA"/>
</dbReference>
<evidence type="ECO:0000313" key="3">
    <source>
        <dbReference type="EMBL" id="KAK1318381.1"/>
    </source>
</evidence>
<dbReference type="SUPFAM" id="SSF48452">
    <property type="entry name" value="TPR-like"/>
    <property type="match status" value="2"/>
</dbReference>
<dbReference type="InterPro" id="IPR019734">
    <property type="entry name" value="TPR_rpt"/>
</dbReference>
<dbReference type="CDD" id="cd06257">
    <property type="entry name" value="DnaJ"/>
    <property type="match status" value="1"/>
</dbReference>
<dbReference type="Gene3D" id="1.10.287.110">
    <property type="entry name" value="DnaJ domain"/>
    <property type="match status" value="1"/>
</dbReference>
<feature type="compositionally biased region" description="Polar residues" evidence="1">
    <location>
        <begin position="807"/>
        <end position="820"/>
    </location>
</feature>
<dbReference type="Pfam" id="PF00226">
    <property type="entry name" value="DnaJ"/>
    <property type="match status" value="1"/>
</dbReference>
<evidence type="ECO:0000259" key="2">
    <source>
        <dbReference type="PROSITE" id="PS50076"/>
    </source>
</evidence>
<reference evidence="3" key="2">
    <citation type="submission" date="2023-06" db="EMBL/GenBank/DDBJ databases">
        <authorList>
            <person name="Ma L."/>
            <person name="Liu K.-W."/>
            <person name="Li Z."/>
            <person name="Hsiao Y.-Y."/>
            <person name="Qi Y."/>
            <person name="Fu T."/>
            <person name="Tang G."/>
            <person name="Zhang D."/>
            <person name="Sun W.-H."/>
            <person name="Liu D.-K."/>
            <person name="Li Y."/>
            <person name="Chen G.-Z."/>
            <person name="Liu X.-D."/>
            <person name="Liao X.-Y."/>
            <person name="Jiang Y.-T."/>
            <person name="Yu X."/>
            <person name="Hao Y."/>
            <person name="Huang J."/>
            <person name="Zhao X.-W."/>
            <person name="Ke S."/>
            <person name="Chen Y.-Y."/>
            <person name="Wu W.-L."/>
            <person name="Hsu J.-L."/>
            <person name="Lin Y.-F."/>
            <person name="Huang M.-D."/>
            <person name="Li C.-Y."/>
            <person name="Huang L."/>
            <person name="Wang Z.-W."/>
            <person name="Zhao X."/>
            <person name="Zhong W.-Y."/>
            <person name="Peng D.-H."/>
            <person name="Ahmad S."/>
            <person name="Lan S."/>
            <person name="Zhang J.-S."/>
            <person name="Tsai W.-C."/>
            <person name="Van De Peer Y."/>
            <person name="Liu Z.-J."/>
        </authorList>
    </citation>
    <scope>NUCLEOTIDE SEQUENCE</scope>
    <source>
        <strain evidence="3">CP</strain>
        <tissue evidence="3">Leaves</tissue>
    </source>
</reference>
<feature type="compositionally biased region" description="Basic and acidic residues" evidence="1">
    <location>
        <begin position="708"/>
        <end position="717"/>
    </location>
</feature>
<dbReference type="SMART" id="SM00271">
    <property type="entry name" value="DnaJ"/>
    <property type="match status" value="1"/>
</dbReference>
<feature type="region of interest" description="Disordered" evidence="1">
    <location>
        <begin position="390"/>
        <end position="414"/>
    </location>
</feature>
<proteinExistence type="predicted"/>
<gene>
    <name evidence="3" type="primary">ATJ39</name>
    <name evidence="3" type="ORF">QJS10_CPB04g00453</name>
</gene>
<dbReference type="Pfam" id="PF13181">
    <property type="entry name" value="TPR_8"/>
    <property type="match status" value="1"/>
</dbReference>